<feature type="transmembrane region" description="Helical" evidence="5">
    <location>
        <begin position="116"/>
        <end position="134"/>
    </location>
</feature>
<evidence type="ECO:0000313" key="8">
    <source>
        <dbReference type="Proteomes" id="UP000620075"/>
    </source>
</evidence>
<dbReference type="AlphaFoldDB" id="A0A934N6S9"/>
<organism evidence="7 8">
    <name type="scientific">Candidatus Dormiibacter inghamiae</name>
    <dbReference type="NCBI Taxonomy" id="3127013"/>
    <lineage>
        <taxon>Bacteria</taxon>
        <taxon>Bacillati</taxon>
        <taxon>Candidatus Dormiibacterota</taxon>
        <taxon>Candidatus Dormibacteria</taxon>
        <taxon>Candidatus Dormibacterales</taxon>
        <taxon>Candidatus Dormibacteraceae</taxon>
        <taxon>Candidatus Dormiibacter</taxon>
    </lineage>
</organism>
<feature type="transmembrane region" description="Helical" evidence="5">
    <location>
        <begin position="53"/>
        <end position="75"/>
    </location>
</feature>
<accession>A0A934N6S9</accession>
<dbReference type="PANTHER" id="PTHR23508">
    <property type="entry name" value="CARBOXYLIC ACID TRANSPORTER PROTEIN HOMOLOG"/>
    <property type="match status" value="1"/>
</dbReference>
<evidence type="ECO:0000313" key="7">
    <source>
        <dbReference type="EMBL" id="MBJ7602870.1"/>
    </source>
</evidence>
<dbReference type="Proteomes" id="UP000620075">
    <property type="component" value="Unassembled WGS sequence"/>
</dbReference>
<keyword evidence="2 5" id="KW-0812">Transmembrane</keyword>
<reference evidence="7 8" key="1">
    <citation type="submission" date="2020-10" db="EMBL/GenBank/DDBJ databases">
        <title>Ca. Dormibacterota MAGs.</title>
        <authorList>
            <person name="Montgomery K."/>
        </authorList>
    </citation>
    <scope>NUCLEOTIDE SEQUENCE [LARGE SCALE GENOMIC DNA]</scope>
    <source>
        <strain evidence="7">SC8811_S16_3</strain>
    </source>
</reference>
<feature type="transmembrane region" description="Helical" evidence="5">
    <location>
        <begin position="146"/>
        <end position="167"/>
    </location>
</feature>
<feature type="domain" description="Major facilitator superfamily (MFS) profile" evidence="6">
    <location>
        <begin position="22"/>
        <end position="397"/>
    </location>
</feature>
<keyword evidence="3 5" id="KW-1133">Transmembrane helix</keyword>
<feature type="transmembrane region" description="Helical" evidence="5">
    <location>
        <begin position="87"/>
        <end position="110"/>
    </location>
</feature>
<dbReference type="InterPro" id="IPR036259">
    <property type="entry name" value="MFS_trans_sf"/>
</dbReference>
<comment type="subcellular location">
    <subcellularLocation>
        <location evidence="1">Cell membrane</location>
        <topology evidence="1">Multi-pass membrane protein</topology>
    </subcellularLocation>
</comment>
<proteinExistence type="predicted"/>
<feature type="transmembrane region" description="Helical" evidence="5">
    <location>
        <begin position="315"/>
        <end position="335"/>
    </location>
</feature>
<feature type="transmembrane region" description="Helical" evidence="5">
    <location>
        <begin position="371"/>
        <end position="392"/>
    </location>
</feature>
<dbReference type="InterPro" id="IPR011701">
    <property type="entry name" value="MFS"/>
</dbReference>
<name>A0A934N6S9_9BACT</name>
<evidence type="ECO:0000256" key="2">
    <source>
        <dbReference type="ARBA" id="ARBA00022692"/>
    </source>
</evidence>
<evidence type="ECO:0000256" key="1">
    <source>
        <dbReference type="ARBA" id="ARBA00004651"/>
    </source>
</evidence>
<dbReference type="GO" id="GO:0005886">
    <property type="term" value="C:plasma membrane"/>
    <property type="evidence" value="ECO:0007669"/>
    <property type="project" value="UniProtKB-SubCell"/>
</dbReference>
<feature type="transmembrane region" description="Helical" evidence="5">
    <location>
        <begin position="347"/>
        <end position="365"/>
    </location>
</feature>
<feature type="transmembrane region" description="Helical" evidence="5">
    <location>
        <begin position="220"/>
        <end position="244"/>
    </location>
</feature>
<evidence type="ECO:0000256" key="3">
    <source>
        <dbReference type="ARBA" id="ARBA00022989"/>
    </source>
</evidence>
<dbReference type="PROSITE" id="PS50850">
    <property type="entry name" value="MFS"/>
    <property type="match status" value="1"/>
</dbReference>
<feature type="transmembrane region" description="Helical" evidence="5">
    <location>
        <begin position="21"/>
        <end position="47"/>
    </location>
</feature>
<keyword evidence="4 5" id="KW-0472">Membrane</keyword>
<protein>
    <submittedName>
        <fullName evidence="7">MFS transporter</fullName>
    </submittedName>
</protein>
<dbReference type="PROSITE" id="PS00216">
    <property type="entry name" value="SUGAR_TRANSPORT_1"/>
    <property type="match status" value="1"/>
</dbReference>
<evidence type="ECO:0000259" key="6">
    <source>
        <dbReference type="PROSITE" id="PS50850"/>
    </source>
</evidence>
<gene>
    <name evidence="7" type="ORF">JF888_06710</name>
</gene>
<feature type="transmembrane region" description="Helical" evidence="5">
    <location>
        <begin position="285"/>
        <end position="303"/>
    </location>
</feature>
<feature type="transmembrane region" description="Helical" evidence="5">
    <location>
        <begin position="256"/>
        <end position="278"/>
    </location>
</feature>
<evidence type="ECO:0000256" key="5">
    <source>
        <dbReference type="SAM" id="Phobius"/>
    </source>
</evidence>
<feature type="transmembrane region" description="Helical" evidence="5">
    <location>
        <begin position="173"/>
        <end position="189"/>
    </location>
</feature>
<dbReference type="EMBL" id="JAEKNQ010000025">
    <property type="protein sequence ID" value="MBJ7602870.1"/>
    <property type="molecule type" value="Genomic_DNA"/>
</dbReference>
<dbReference type="InterPro" id="IPR005829">
    <property type="entry name" value="Sugar_transporter_CS"/>
</dbReference>
<dbReference type="InterPro" id="IPR020846">
    <property type="entry name" value="MFS_dom"/>
</dbReference>
<sequence length="402" mass="40529">MPTNFWRGTLRRLRQLASGQLGLALAGLATGLVSFDSSILTLALPAIGQEFHAGVPTLATVGALLAAGSLLGLPLAVSADRFGRRRVLVAGVAGFSLANLLSAAAPGLSWLAASRLLAVALETAVAGTAAAYAVEQAPARGRGTALSFLAVAGGAGAGLSVVLYPFLAPNWRLLYALGAAGLLALPLLLRRLPESRAWRRLEAASGGLRVLLEPPWRRRVALFALAAALGEAFFGPANLLLALFGQRELHLGTTVISLVFVAAGLGSLPGFAAGSWLAAKGYRRLPAVGLAFAAALTAGLSFAGRPGLYLAGDLLWTLLAGANVAIAGAWLGELFPTRARATADTTAAVAAAAGSAAGLLLVGLLEPQLGLGRSLLLMMAGGAGGALLLLLLPGTSGGRLPE</sequence>
<evidence type="ECO:0000256" key="4">
    <source>
        <dbReference type="ARBA" id="ARBA00023136"/>
    </source>
</evidence>
<comment type="caution">
    <text evidence="7">The sequence shown here is derived from an EMBL/GenBank/DDBJ whole genome shotgun (WGS) entry which is preliminary data.</text>
</comment>
<dbReference type="Pfam" id="PF07690">
    <property type="entry name" value="MFS_1"/>
    <property type="match status" value="1"/>
</dbReference>
<dbReference type="PANTHER" id="PTHR23508:SF10">
    <property type="entry name" value="CARBOXYLIC ACID TRANSPORTER PROTEIN HOMOLOG"/>
    <property type="match status" value="1"/>
</dbReference>
<dbReference type="Gene3D" id="1.20.1250.20">
    <property type="entry name" value="MFS general substrate transporter like domains"/>
    <property type="match status" value="1"/>
</dbReference>
<dbReference type="RefSeq" id="WP_338177926.1">
    <property type="nucleotide sequence ID" value="NZ_JAEKNQ010000025.1"/>
</dbReference>
<dbReference type="SUPFAM" id="SSF103473">
    <property type="entry name" value="MFS general substrate transporter"/>
    <property type="match status" value="1"/>
</dbReference>
<dbReference type="GO" id="GO:0046943">
    <property type="term" value="F:carboxylic acid transmembrane transporter activity"/>
    <property type="evidence" value="ECO:0007669"/>
    <property type="project" value="TreeGrafter"/>
</dbReference>